<comment type="subcellular location">
    <subcellularLocation>
        <location evidence="1 14">Cell outer membrane</location>
        <topology evidence="1 14">Multi-pass membrane protein</topology>
    </subcellularLocation>
</comment>
<evidence type="ECO:0000259" key="18">
    <source>
        <dbReference type="Pfam" id="PF07715"/>
    </source>
</evidence>
<dbReference type="GO" id="GO:0015344">
    <property type="term" value="F:siderophore uptake transmembrane transporter activity"/>
    <property type="evidence" value="ECO:0007669"/>
    <property type="project" value="TreeGrafter"/>
</dbReference>
<keyword evidence="4 14" id="KW-1134">Transmembrane beta strand</keyword>
<dbReference type="GO" id="GO:0030246">
    <property type="term" value="F:carbohydrate binding"/>
    <property type="evidence" value="ECO:0007669"/>
    <property type="project" value="InterPro"/>
</dbReference>
<name>A0A1H8N4I6_9SPHI</name>
<dbReference type="STRING" id="551995.SAMN05192574_106241"/>
<dbReference type="Gene3D" id="2.40.170.20">
    <property type="entry name" value="TonB-dependent receptor, beta-barrel domain"/>
    <property type="match status" value="1"/>
</dbReference>
<dbReference type="PANTHER" id="PTHR32552">
    <property type="entry name" value="FERRICHROME IRON RECEPTOR-RELATED"/>
    <property type="match status" value="1"/>
</dbReference>
<keyword evidence="13 14" id="KW-0998">Cell outer membrane</keyword>
<keyword evidence="12" id="KW-0675">Receptor</keyword>
<dbReference type="InterPro" id="IPR039426">
    <property type="entry name" value="TonB-dep_rcpt-like"/>
</dbReference>
<evidence type="ECO:0000256" key="8">
    <source>
        <dbReference type="ARBA" id="ARBA00023004"/>
    </source>
</evidence>
<evidence type="ECO:0000256" key="7">
    <source>
        <dbReference type="ARBA" id="ARBA00022729"/>
    </source>
</evidence>
<evidence type="ECO:0000256" key="12">
    <source>
        <dbReference type="ARBA" id="ARBA00023170"/>
    </source>
</evidence>
<gene>
    <name evidence="19" type="ORF">SAMN05192574_106241</name>
</gene>
<evidence type="ECO:0000256" key="13">
    <source>
        <dbReference type="ARBA" id="ARBA00023237"/>
    </source>
</evidence>
<comment type="similarity">
    <text evidence="2 14 15">Belongs to the TonB-dependent receptor family.</text>
</comment>
<keyword evidence="20" id="KW-1185">Reference proteome</keyword>
<evidence type="ECO:0000256" key="16">
    <source>
        <dbReference type="SAM" id="Phobius"/>
    </source>
</evidence>
<dbReference type="CDD" id="cd01347">
    <property type="entry name" value="ligand_gated_channel"/>
    <property type="match status" value="1"/>
</dbReference>
<dbReference type="GO" id="GO:0015891">
    <property type="term" value="P:siderophore transport"/>
    <property type="evidence" value="ECO:0007669"/>
    <property type="project" value="InterPro"/>
</dbReference>
<dbReference type="InterPro" id="IPR012910">
    <property type="entry name" value="Plug_dom"/>
</dbReference>
<proteinExistence type="inferred from homology"/>
<reference evidence="20" key="1">
    <citation type="submission" date="2016-10" db="EMBL/GenBank/DDBJ databases">
        <authorList>
            <person name="Varghese N."/>
            <person name="Submissions S."/>
        </authorList>
    </citation>
    <scope>NUCLEOTIDE SEQUENCE [LARGE SCALE GENOMIC DNA]</scope>
    <source>
        <strain evidence="20">Gh-48</strain>
    </source>
</reference>
<dbReference type="InterPro" id="IPR013784">
    <property type="entry name" value="Carb-bd-like_fold"/>
</dbReference>
<keyword evidence="10 15" id="KW-0798">TonB box</keyword>
<dbReference type="InterPro" id="IPR036942">
    <property type="entry name" value="Beta-barrel_TonB_sf"/>
</dbReference>
<dbReference type="Pfam" id="PF13715">
    <property type="entry name" value="CarbopepD_reg_2"/>
    <property type="match status" value="1"/>
</dbReference>
<keyword evidence="9" id="KW-0406">Ion transport</keyword>
<evidence type="ECO:0000256" key="1">
    <source>
        <dbReference type="ARBA" id="ARBA00004571"/>
    </source>
</evidence>
<feature type="domain" description="TonB-dependent receptor-like beta-barrel" evidence="17">
    <location>
        <begin position="331"/>
        <end position="804"/>
    </location>
</feature>
<dbReference type="Gene3D" id="2.60.40.1120">
    <property type="entry name" value="Carboxypeptidase-like, regulatory domain"/>
    <property type="match status" value="1"/>
</dbReference>
<evidence type="ECO:0000313" key="19">
    <source>
        <dbReference type="EMBL" id="SEO24480.1"/>
    </source>
</evidence>
<dbReference type="PANTHER" id="PTHR32552:SF68">
    <property type="entry name" value="FERRICHROME OUTER MEMBRANE TRANSPORTER_PHAGE RECEPTOR"/>
    <property type="match status" value="1"/>
</dbReference>
<keyword evidence="6 14" id="KW-0812">Transmembrane</keyword>
<feature type="transmembrane region" description="Helical" evidence="16">
    <location>
        <begin position="21"/>
        <end position="40"/>
    </location>
</feature>
<keyword evidence="5" id="KW-0410">Iron transport</keyword>
<dbReference type="InterPro" id="IPR037066">
    <property type="entry name" value="Plug_dom_sf"/>
</dbReference>
<keyword evidence="16" id="KW-1133">Transmembrane helix</keyword>
<dbReference type="GO" id="GO:0038023">
    <property type="term" value="F:signaling receptor activity"/>
    <property type="evidence" value="ECO:0007669"/>
    <property type="project" value="InterPro"/>
</dbReference>
<dbReference type="NCBIfam" id="TIGR01783">
    <property type="entry name" value="TonB-siderophor"/>
    <property type="match status" value="1"/>
</dbReference>
<dbReference type="Proteomes" id="UP000198942">
    <property type="component" value="Unassembled WGS sequence"/>
</dbReference>
<evidence type="ECO:0000256" key="10">
    <source>
        <dbReference type="ARBA" id="ARBA00023077"/>
    </source>
</evidence>
<protein>
    <submittedName>
        <fullName evidence="19">Iron complex outermembrane recepter protein</fullName>
    </submittedName>
</protein>
<evidence type="ECO:0000256" key="3">
    <source>
        <dbReference type="ARBA" id="ARBA00022448"/>
    </source>
</evidence>
<accession>A0A1H8N4I6</accession>
<evidence type="ECO:0000256" key="9">
    <source>
        <dbReference type="ARBA" id="ARBA00023065"/>
    </source>
</evidence>
<dbReference type="SUPFAM" id="SSF56935">
    <property type="entry name" value="Porins"/>
    <property type="match status" value="1"/>
</dbReference>
<dbReference type="Pfam" id="PF00593">
    <property type="entry name" value="TonB_dep_Rec_b-barrel"/>
    <property type="match status" value="1"/>
</dbReference>
<dbReference type="SUPFAM" id="SSF49452">
    <property type="entry name" value="Starch-binding domain-like"/>
    <property type="match status" value="1"/>
</dbReference>
<feature type="domain" description="TonB-dependent receptor plug" evidence="18">
    <location>
        <begin position="162"/>
        <end position="260"/>
    </location>
</feature>
<dbReference type="AlphaFoldDB" id="A0A1H8N4I6"/>
<evidence type="ECO:0000256" key="6">
    <source>
        <dbReference type="ARBA" id="ARBA00022692"/>
    </source>
</evidence>
<dbReference type="Pfam" id="PF07715">
    <property type="entry name" value="Plug"/>
    <property type="match status" value="1"/>
</dbReference>
<keyword evidence="8" id="KW-0408">Iron</keyword>
<keyword evidence="11 14" id="KW-0472">Membrane</keyword>
<sequence length="839" mass="92801">MQKGSLFILLRLIRLNLNRMLNNLYYSLRTIPFLILFLFLNISILKADDEGNNGKITGVVKTSDNQPAYFVNVAIKGLNKSTTTTDNGSFTFNNIKPGTYTLIAKYIGTKTEEQTVTVVANKTTTVSFKLYESSAELNEVVVSSTKTINRKNLNIGKMNVSPMDLPQSVTVIGRDVLDQQQSLRLSDVIKNVNGVYLYSSRGNTQETFGARGYNFGSNNMFKNGFRVNSGVVPEISSLERVEVLKGSAALLYGNVAPGGILNMVTKKPLFEQGGKVSMTYGSYDLYRPSFDVYGPISSKLAYRVNGTYENAKSYRDNVKSEREYINPSFLYKISDKTTLIVEGDYLNYDFTPDFGTGQINNVIAKVPRNRYLGASWSTGNTKQTTATATINHQLNSLWKLSGGFSYQHFNRSYQTTERVLPDANGDWGRTLNRARTLEDYYTGQFNITGQFNTGAIKHNILAGVDADWYRNNAYTYVATVNKVSSYLDQNNAPQNAVYDKINIFDLDKYTLRTDKPQMNPFYSILTPTNRFGAYANDLISLSEKVKVLAGIRWSYQYVSPTSVSNYNTLATATQAAGKEDKAFSPRVGIVYKPIANTALFASYSNSFITNTGTDINNNPLDPSMIDQYEVGVKNDFLNGNLSVNVTAYRIKNNNLAQTAPFQADGVTPNINTNIKVLSGETRSDGVELDIAGHPVKGLDVLAGYSYTNAKYTKTGTAVGSNIAGQPLLNTPKHTANTSVFYTFYNGDLKGFKVGASVYYLGDRVAGNANTVGQTQTISRLVNVSGFTTVDASVGYTYKKISIIGKISNIGNVLNYNVHENYSINPIPPRQFLTTLSYRF</sequence>
<evidence type="ECO:0000256" key="11">
    <source>
        <dbReference type="ARBA" id="ARBA00023136"/>
    </source>
</evidence>
<keyword evidence="3 14" id="KW-0813">Transport</keyword>
<evidence type="ECO:0000256" key="2">
    <source>
        <dbReference type="ARBA" id="ARBA00009810"/>
    </source>
</evidence>
<dbReference type="Gene3D" id="2.170.130.10">
    <property type="entry name" value="TonB-dependent receptor, plug domain"/>
    <property type="match status" value="1"/>
</dbReference>
<dbReference type="PROSITE" id="PS52016">
    <property type="entry name" value="TONB_DEPENDENT_REC_3"/>
    <property type="match status" value="1"/>
</dbReference>
<evidence type="ECO:0000313" key="20">
    <source>
        <dbReference type="Proteomes" id="UP000198942"/>
    </source>
</evidence>
<dbReference type="InterPro" id="IPR010105">
    <property type="entry name" value="TonB_sidphr_rcpt"/>
</dbReference>
<dbReference type="EMBL" id="FOCL01000006">
    <property type="protein sequence ID" value="SEO24480.1"/>
    <property type="molecule type" value="Genomic_DNA"/>
</dbReference>
<evidence type="ECO:0000256" key="14">
    <source>
        <dbReference type="PROSITE-ProRule" id="PRU01360"/>
    </source>
</evidence>
<dbReference type="InterPro" id="IPR000531">
    <property type="entry name" value="Beta-barrel_TonB"/>
</dbReference>
<evidence type="ECO:0000259" key="17">
    <source>
        <dbReference type="Pfam" id="PF00593"/>
    </source>
</evidence>
<keyword evidence="7" id="KW-0732">Signal</keyword>
<evidence type="ECO:0000256" key="15">
    <source>
        <dbReference type="RuleBase" id="RU003357"/>
    </source>
</evidence>
<dbReference type="GO" id="GO:0009279">
    <property type="term" value="C:cell outer membrane"/>
    <property type="evidence" value="ECO:0007669"/>
    <property type="project" value="UniProtKB-SubCell"/>
</dbReference>
<evidence type="ECO:0000256" key="4">
    <source>
        <dbReference type="ARBA" id="ARBA00022452"/>
    </source>
</evidence>
<organism evidence="19 20">
    <name type="scientific">Mucilaginibacter gossypiicola</name>
    <dbReference type="NCBI Taxonomy" id="551995"/>
    <lineage>
        <taxon>Bacteria</taxon>
        <taxon>Pseudomonadati</taxon>
        <taxon>Bacteroidota</taxon>
        <taxon>Sphingobacteriia</taxon>
        <taxon>Sphingobacteriales</taxon>
        <taxon>Sphingobacteriaceae</taxon>
        <taxon>Mucilaginibacter</taxon>
    </lineage>
</organism>
<evidence type="ECO:0000256" key="5">
    <source>
        <dbReference type="ARBA" id="ARBA00022496"/>
    </source>
</evidence>